<dbReference type="SMART" id="SM00342">
    <property type="entry name" value="HTH_ARAC"/>
    <property type="match status" value="1"/>
</dbReference>
<organism evidence="6 7">
    <name type="scientific">Mycolicibacterium bacteremicum</name>
    <name type="common">Mycobacterium bacteremicum</name>
    <dbReference type="NCBI Taxonomy" id="564198"/>
    <lineage>
        <taxon>Bacteria</taxon>
        <taxon>Bacillati</taxon>
        <taxon>Actinomycetota</taxon>
        <taxon>Actinomycetes</taxon>
        <taxon>Mycobacteriales</taxon>
        <taxon>Mycobacteriaceae</taxon>
        <taxon>Mycolicibacterium</taxon>
    </lineage>
</organism>
<keyword evidence="7" id="KW-1185">Reference proteome</keyword>
<dbReference type="InterPro" id="IPR046532">
    <property type="entry name" value="DUF6597"/>
</dbReference>
<gene>
    <name evidence="6" type="ORF">BST17_25730</name>
</gene>
<dbReference type="InterPro" id="IPR018062">
    <property type="entry name" value="HTH_AraC-typ_CS"/>
</dbReference>
<evidence type="ECO:0000313" key="6">
    <source>
        <dbReference type="EMBL" id="ORA02019.1"/>
    </source>
</evidence>
<reference evidence="6 7" key="1">
    <citation type="submission" date="2017-02" db="EMBL/GenBank/DDBJ databases">
        <title>The new phylogeny of genus Mycobacterium.</title>
        <authorList>
            <person name="Tortoli E."/>
            <person name="Trovato A."/>
            <person name="Cirillo D.M."/>
        </authorList>
    </citation>
    <scope>NUCLEOTIDE SEQUENCE [LARGE SCALE GENOMIC DNA]</scope>
    <source>
        <strain evidence="6 7">DSM 45578</strain>
    </source>
</reference>
<dbReference type="InterPro" id="IPR018060">
    <property type="entry name" value="HTH_AraC"/>
</dbReference>
<feature type="region of interest" description="Disordered" evidence="4">
    <location>
        <begin position="1"/>
        <end position="20"/>
    </location>
</feature>
<evidence type="ECO:0000256" key="1">
    <source>
        <dbReference type="ARBA" id="ARBA00023015"/>
    </source>
</evidence>
<name>A0A1W9YPT6_MYCBA</name>
<evidence type="ECO:0000313" key="7">
    <source>
        <dbReference type="Proteomes" id="UP000192366"/>
    </source>
</evidence>
<dbReference type="PROSITE" id="PS00041">
    <property type="entry name" value="HTH_ARAC_FAMILY_1"/>
    <property type="match status" value="1"/>
</dbReference>
<feature type="domain" description="HTH araC/xylS-type" evidence="5">
    <location>
        <begin position="185"/>
        <end position="282"/>
    </location>
</feature>
<accession>A0A1W9YPT6</accession>
<dbReference type="InterPro" id="IPR050204">
    <property type="entry name" value="AraC_XylS_family_regulators"/>
</dbReference>
<evidence type="ECO:0000259" key="5">
    <source>
        <dbReference type="PROSITE" id="PS01124"/>
    </source>
</evidence>
<dbReference type="Gene3D" id="1.10.10.60">
    <property type="entry name" value="Homeodomain-like"/>
    <property type="match status" value="1"/>
</dbReference>
<dbReference type="InterPro" id="IPR009057">
    <property type="entry name" value="Homeodomain-like_sf"/>
</dbReference>
<keyword evidence="3" id="KW-0804">Transcription</keyword>
<proteinExistence type="predicted"/>
<protein>
    <submittedName>
        <fullName evidence="6">AraC family transcriptional regulator</fullName>
    </submittedName>
</protein>
<dbReference type="PROSITE" id="PS01124">
    <property type="entry name" value="HTH_ARAC_FAMILY_2"/>
    <property type="match status" value="1"/>
</dbReference>
<dbReference type="PANTHER" id="PTHR46796:SF15">
    <property type="entry name" value="BLL1074 PROTEIN"/>
    <property type="match status" value="1"/>
</dbReference>
<dbReference type="SUPFAM" id="SSF46689">
    <property type="entry name" value="Homeodomain-like"/>
    <property type="match status" value="1"/>
</dbReference>
<evidence type="ECO:0000256" key="2">
    <source>
        <dbReference type="ARBA" id="ARBA00023125"/>
    </source>
</evidence>
<evidence type="ECO:0000256" key="3">
    <source>
        <dbReference type="ARBA" id="ARBA00023163"/>
    </source>
</evidence>
<keyword evidence="2" id="KW-0238">DNA-binding</keyword>
<dbReference type="GO" id="GO:0043565">
    <property type="term" value="F:sequence-specific DNA binding"/>
    <property type="evidence" value="ECO:0007669"/>
    <property type="project" value="InterPro"/>
</dbReference>
<evidence type="ECO:0000256" key="4">
    <source>
        <dbReference type="SAM" id="MobiDB-lite"/>
    </source>
</evidence>
<keyword evidence="1" id="KW-0805">Transcription regulation</keyword>
<dbReference type="AlphaFoldDB" id="A0A1W9YPT6"/>
<dbReference type="Pfam" id="PF12833">
    <property type="entry name" value="HTH_18"/>
    <property type="match status" value="1"/>
</dbReference>
<dbReference type="GO" id="GO:0003700">
    <property type="term" value="F:DNA-binding transcription factor activity"/>
    <property type="evidence" value="ECO:0007669"/>
    <property type="project" value="InterPro"/>
</dbReference>
<comment type="caution">
    <text evidence="6">The sequence shown here is derived from an EMBL/GenBank/DDBJ whole genome shotgun (WGS) entry which is preliminary data.</text>
</comment>
<dbReference type="Proteomes" id="UP000192366">
    <property type="component" value="Unassembled WGS sequence"/>
</dbReference>
<dbReference type="EMBL" id="MVHJ01000036">
    <property type="protein sequence ID" value="ORA02019.1"/>
    <property type="molecule type" value="Genomic_DNA"/>
</dbReference>
<dbReference type="PANTHER" id="PTHR46796">
    <property type="entry name" value="HTH-TYPE TRANSCRIPTIONAL ACTIVATOR RHAS-RELATED"/>
    <property type="match status" value="1"/>
</dbReference>
<sequence>MDKPDKPDKPDRPENTVADEPAHLLDPAHRAAIHMSRPDAPADLAGLVRRFWIPVWQVPAGETFTQQVLQYPVCLMVVTDSYARFYGPASGLAGTPLTGDGWAAGVMFEPAAGALITGGAVSRWTDTHVELADLLGAPGAALAGRIRAVMTADPIARQAQSAAVDCYAEFLRRFLPVDEQGRTVNDIVAHIEDNPEVNRVADVCAQFGIGERTLQRLTSHRVGLSPKWLVRRRRIQDATWRLRTGATTVAAVAADLGYADEAHLSRDFRRVTGVTPGVFAARYVD</sequence>
<dbReference type="Pfam" id="PF20240">
    <property type="entry name" value="DUF6597"/>
    <property type="match status" value="1"/>
</dbReference>
<dbReference type="STRING" id="564198.BST17_25730"/>